<accession>A0ABU1UV46</accession>
<dbReference type="Proteomes" id="UP001253595">
    <property type="component" value="Unassembled WGS sequence"/>
</dbReference>
<evidence type="ECO:0008006" key="4">
    <source>
        <dbReference type="Google" id="ProtNLM"/>
    </source>
</evidence>
<protein>
    <recommendedName>
        <fullName evidence="4">DUF3619 domain-containing protein</fullName>
    </recommendedName>
</protein>
<keyword evidence="1" id="KW-0812">Transmembrane</keyword>
<keyword evidence="1" id="KW-1133">Transmembrane helix</keyword>
<dbReference type="EMBL" id="JAVDVX010000002">
    <property type="protein sequence ID" value="MDR7089035.1"/>
    <property type="molecule type" value="Genomic_DNA"/>
</dbReference>
<feature type="transmembrane region" description="Helical" evidence="1">
    <location>
        <begin position="55"/>
        <end position="77"/>
    </location>
</feature>
<evidence type="ECO:0000256" key="1">
    <source>
        <dbReference type="SAM" id="Phobius"/>
    </source>
</evidence>
<gene>
    <name evidence="2" type="ORF">J2X05_001041</name>
</gene>
<comment type="caution">
    <text evidence="2">The sequence shown here is derived from an EMBL/GenBank/DDBJ whole genome shotgun (WGS) entry which is preliminary data.</text>
</comment>
<proteinExistence type="predicted"/>
<keyword evidence="1" id="KW-0472">Membrane</keyword>
<keyword evidence="3" id="KW-1185">Reference proteome</keyword>
<evidence type="ECO:0000313" key="2">
    <source>
        <dbReference type="EMBL" id="MDR7089035.1"/>
    </source>
</evidence>
<dbReference type="Pfam" id="PF12279">
    <property type="entry name" value="DUF3619"/>
    <property type="match status" value="1"/>
</dbReference>
<organism evidence="2 3">
    <name type="scientific">Cellvibrio fibrivorans</name>
    <dbReference type="NCBI Taxonomy" id="126350"/>
    <lineage>
        <taxon>Bacteria</taxon>
        <taxon>Pseudomonadati</taxon>
        <taxon>Pseudomonadota</taxon>
        <taxon>Gammaproteobacteria</taxon>
        <taxon>Cellvibrionales</taxon>
        <taxon>Cellvibrionaceae</taxon>
        <taxon>Cellvibrio</taxon>
    </lineage>
</organism>
<dbReference type="RefSeq" id="WP_310069589.1">
    <property type="nucleotide sequence ID" value="NZ_JAVDVX010000002.1"/>
</dbReference>
<dbReference type="InterPro" id="IPR022064">
    <property type="entry name" value="DUF3619"/>
</dbReference>
<evidence type="ECO:0000313" key="3">
    <source>
        <dbReference type="Proteomes" id="UP001253595"/>
    </source>
</evidence>
<sequence length="119" mass="12661">MKPEDQIPNADEQLAIKIADALDVSLQSLDAEAHASLLQARQQALASKRSISTPLNALAGIAAAASIAAAVVLPGYWNDQSALEFGDEFSYLSVDPQLLEDMEMLQVLGETTEDTSSET</sequence>
<name>A0ABU1UV46_9GAMM</name>
<reference evidence="2 3" key="1">
    <citation type="submission" date="2023-07" db="EMBL/GenBank/DDBJ databases">
        <title>Sorghum-associated microbial communities from plants grown in Nebraska, USA.</title>
        <authorList>
            <person name="Schachtman D."/>
        </authorList>
    </citation>
    <scope>NUCLEOTIDE SEQUENCE [LARGE SCALE GENOMIC DNA]</scope>
    <source>
        <strain evidence="2 3">BE190</strain>
    </source>
</reference>